<dbReference type="EMBL" id="ONZQ02000004">
    <property type="protein sequence ID" value="SPO01177.1"/>
    <property type="molecule type" value="Genomic_DNA"/>
</dbReference>
<dbReference type="Gene3D" id="3.30.160.20">
    <property type="match status" value="1"/>
</dbReference>
<dbReference type="GO" id="GO:0005762">
    <property type="term" value="C:mitochondrial large ribosomal subunit"/>
    <property type="evidence" value="ECO:0007669"/>
    <property type="project" value="TreeGrafter"/>
</dbReference>
<dbReference type="PANTHER" id="PTHR11075">
    <property type="entry name" value="PEPTIDE CHAIN RELEASE FACTOR"/>
    <property type="match status" value="1"/>
</dbReference>
<dbReference type="GO" id="GO:0016150">
    <property type="term" value="F:translation release factor activity, codon nonspecific"/>
    <property type="evidence" value="ECO:0007669"/>
    <property type="project" value="TreeGrafter"/>
</dbReference>
<gene>
    <name evidence="4" type="ORF">DNG_03924</name>
</gene>
<keyword evidence="5" id="KW-1185">Reference proteome</keyword>
<feature type="domain" description="Prokaryotic-type class I peptide chain release factors" evidence="3">
    <location>
        <begin position="77"/>
        <end position="199"/>
    </location>
</feature>
<reference evidence="4" key="1">
    <citation type="submission" date="2018-03" db="EMBL/GenBank/DDBJ databases">
        <authorList>
            <person name="Guldener U."/>
        </authorList>
    </citation>
    <scope>NUCLEOTIDE SEQUENCE</scope>
</reference>
<evidence type="ECO:0000259" key="3">
    <source>
        <dbReference type="Pfam" id="PF00472"/>
    </source>
</evidence>
<evidence type="ECO:0000313" key="5">
    <source>
        <dbReference type="Proteomes" id="UP001187682"/>
    </source>
</evidence>
<dbReference type="GO" id="GO:0070126">
    <property type="term" value="P:mitochondrial translational termination"/>
    <property type="evidence" value="ECO:0007669"/>
    <property type="project" value="TreeGrafter"/>
</dbReference>
<dbReference type="InterPro" id="IPR000352">
    <property type="entry name" value="Pep_chain_release_fac_I"/>
</dbReference>
<dbReference type="SUPFAM" id="SSF75620">
    <property type="entry name" value="Release factor"/>
    <property type="match status" value="1"/>
</dbReference>
<comment type="caution">
    <text evidence="4">The sequence shown here is derived from an EMBL/GenBank/DDBJ whole genome shotgun (WGS) entry which is preliminary data.</text>
</comment>
<dbReference type="GO" id="GO:0004045">
    <property type="term" value="F:peptidyl-tRNA hydrolase activity"/>
    <property type="evidence" value="ECO:0007669"/>
    <property type="project" value="TreeGrafter"/>
</dbReference>
<dbReference type="InterPro" id="IPR052104">
    <property type="entry name" value="Mito_Release_Factor_mL62"/>
</dbReference>
<comment type="similarity">
    <text evidence="1">Belongs to the prokaryotic/mitochondrial release factor family.</text>
</comment>
<dbReference type="InterPro" id="IPR045853">
    <property type="entry name" value="Pep_chain_release_fac_I_sf"/>
</dbReference>
<dbReference type="AlphaFoldDB" id="A0AAE8MVM5"/>
<name>A0AAE8MVM5_9PEZI</name>
<feature type="region of interest" description="Disordered" evidence="2">
    <location>
        <begin position="180"/>
        <end position="205"/>
    </location>
</feature>
<dbReference type="PANTHER" id="PTHR11075:SF54">
    <property type="entry name" value="LARGE RIBOSOMAL SUBUNIT PROTEIN ML62"/>
    <property type="match status" value="1"/>
</dbReference>
<dbReference type="Proteomes" id="UP001187682">
    <property type="component" value="Unassembled WGS sequence"/>
</dbReference>
<evidence type="ECO:0000256" key="1">
    <source>
        <dbReference type="ARBA" id="ARBA00010835"/>
    </source>
</evidence>
<sequence length="205" mass="22818">MASLPARVAARRPFPLATACLTPISPYSRLSLPVHLATRLAHYQAFDAKLDEGDLAEARKWLGSFDESSLPRGTTVFARSSGPGGQHVNKTESKATTAWSVAELSRSLPKLVRSKLRSSRFYTARTDSLTFSAQTERHRSANIDENKDKLVQELRRIYAETVPGETDPGKAKKHAEVEKAFHNQRVKNKKHQSAKKQSRRSPPGE</sequence>
<proteinExistence type="inferred from homology"/>
<evidence type="ECO:0000313" key="4">
    <source>
        <dbReference type="EMBL" id="SPO01177.1"/>
    </source>
</evidence>
<protein>
    <recommendedName>
        <fullName evidence="3">Prokaryotic-type class I peptide chain release factors domain-containing protein</fullName>
    </recommendedName>
</protein>
<organism evidence="4 5">
    <name type="scientific">Cephalotrichum gorgonifer</name>
    <dbReference type="NCBI Taxonomy" id="2041049"/>
    <lineage>
        <taxon>Eukaryota</taxon>
        <taxon>Fungi</taxon>
        <taxon>Dikarya</taxon>
        <taxon>Ascomycota</taxon>
        <taxon>Pezizomycotina</taxon>
        <taxon>Sordariomycetes</taxon>
        <taxon>Hypocreomycetidae</taxon>
        <taxon>Microascales</taxon>
        <taxon>Microascaceae</taxon>
        <taxon>Cephalotrichum</taxon>
    </lineage>
</organism>
<dbReference type="Pfam" id="PF00472">
    <property type="entry name" value="RF-1"/>
    <property type="match status" value="1"/>
</dbReference>
<feature type="compositionally biased region" description="Basic residues" evidence="2">
    <location>
        <begin position="182"/>
        <end position="199"/>
    </location>
</feature>
<evidence type="ECO:0000256" key="2">
    <source>
        <dbReference type="SAM" id="MobiDB-lite"/>
    </source>
</evidence>
<accession>A0AAE8MVM5</accession>